<dbReference type="STRING" id="1754190.A0A1Y2AU60"/>
<proteinExistence type="predicted"/>
<dbReference type="AlphaFoldDB" id="A0A1Y2AU60"/>
<evidence type="ECO:0000313" key="2">
    <source>
        <dbReference type="EMBL" id="ORY25994.1"/>
    </source>
</evidence>
<evidence type="ECO:0000313" key="3">
    <source>
        <dbReference type="Proteomes" id="UP000193920"/>
    </source>
</evidence>
<accession>A0A1Y2AU60</accession>
<gene>
    <name evidence="2" type="ORF">LY90DRAFT_674716</name>
</gene>
<reference evidence="2 3" key="1">
    <citation type="submission" date="2016-08" db="EMBL/GenBank/DDBJ databases">
        <title>A Parts List for Fungal Cellulosomes Revealed by Comparative Genomics.</title>
        <authorList>
            <consortium name="DOE Joint Genome Institute"/>
            <person name="Haitjema C.H."/>
            <person name="Gilmore S.P."/>
            <person name="Henske J.K."/>
            <person name="Solomon K.V."/>
            <person name="De Groot R."/>
            <person name="Kuo A."/>
            <person name="Mondo S.J."/>
            <person name="Salamov A.A."/>
            <person name="Labutti K."/>
            <person name="Zhao Z."/>
            <person name="Chiniquy J."/>
            <person name="Barry K."/>
            <person name="Brewer H.M."/>
            <person name="Purvine S.O."/>
            <person name="Wright A.T."/>
            <person name="Boxma B."/>
            <person name="Van Alen T."/>
            <person name="Hackstein J.H."/>
            <person name="Baker S.E."/>
            <person name="Grigoriev I.V."/>
            <person name="O'Malley M.A."/>
        </authorList>
    </citation>
    <scope>NUCLEOTIDE SEQUENCE [LARGE SCALE GENOMIC DNA]</scope>
    <source>
        <strain evidence="2 3">G1</strain>
    </source>
</reference>
<protein>
    <submittedName>
        <fullName evidence="2">Uncharacterized protein</fullName>
    </submittedName>
</protein>
<feature type="non-terminal residue" evidence="2">
    <location>
        <position position="261"/>
    </location>
</feature>
<dbReference type="OrthoDB" id="413460at2759"/>
<keyword evidence="3" id="KW-1185">Reference proteome</keyword>
<feature type="region of interest" description="Disordered" evidence="1">
    <location>
        <begin position="1"/>
        <end position="25"/>
    </location>
</feature>
<name>A0A1Y2AU60_9FUNG</name>
<sequence length="261" mass="30110">MRKSFTPSHKNKSFESPMLKNTSRPTSYILNQSIRSSFTNSTTNFKTKLSKQLKNSHIESEVEKSKENIGIEDNQMTMVTPLPIRKKIKLNNSRPPLFPISKATPQLTINEEKKKDQETNEKTERKLYYNVVCIAKGQDRNKSLDEGITLYLGQKEFEITSELDEKQYTSGRCFLKVNHFIPSMAAPVMTFQNKFKCPLTNKNQIKKKDIIPVPRYSTKGENVLIMPRPSPEYCKAHNPRKRPIVDVVVDPLLTNVLRPHQ</sequence>
<comment type="caution">
    <text evidence="2">The sequence shown here is derived from an EMBL/GenBank/DDBJ whole genome shotgun (WGS) entry which is preliminary data.</text>
</comment>
<evidence type="ECO:0000256" key="1">
    <source>
        <dbReference type="SAM" id="MobiDB-lite"/>
    </source>
</evidence>
<dbReference type="EMBL" id="MCOG01000206">
    <property type="protein sequence ID" value="ORY25994.1"/>
    <property type="molecule type" value="Genomic_DNA"/>
</dbReference>
<organism evidence="2 3">
    <name type="scientific">Neocallimastix californiae</name>
    <dbReference type="NCBI Taxonomy" id="1754190"/>
    <lineage>
        <taxon>Eukaryota</taxon>
        <taxon>Fungi</taxon>
        <taxon>Fungi incertae sedis</taxon>
        <taxon>Chytridiomycota</taxon>
        <taxon>Chytridiomycota incertae sedis</taxon>
        <taxon>Neocallimastigomycetes</taxon>
        <taxon>Neocallimastigales</taxon>
        <taxon>Neocallimastigaceae</taxon>
        <taxon>Neocallimastix</taxon>
    </lineage>
</organism>
<dbReference type="Proteomes" id="UP000193920">
    <property type="component" value="Unassembled WGS sequence"/>
</dbReference>